<feature type="domain" description="SAM" evidence="9">
    <location>
        <begin position="26"/>
        <end position="92"/>
    </location>
</feature>
<comment type="subcellular location">
    <subcellularLocation>
        <location evidence="1">Membrane</location>
        <topology evidence="1">Multi-pass membrane protein</topology>
    </subcellularLocation>
</comment>
<reference evidence="10 11" key="1">
    <citation type="submission" date="2013-12" db="EMBL/GenBank/DDBJ databases">
        <title>Draft genome of the parsitic nematode Ancylostoma duodenale.</title>
        <authorList>
            <person name="Mitreva M."/>
        </authorList>
    </citation>
    <scope>NUCLEOTIDE SEQUENCE [LARGE SCALE GENOMIC DNA]</scope>
    <source>
        <strain evidence="10 11">Zhejiang</strain>
    </source>
</reference>
<evidence type="ECO:0000256" key="8">
    <source>
        <dbReference type="ARBA" id="ARBA00023136"/>
    </source>
</evidence>
<keyword evidence="4" id="KW-0812">Transmembrane</keyword>
<evidence type="ECO:0000256" key="4">
    <source>
        <dbReference type="ARBA" id="ARBA00022692"/>
    </source>
</evidence>
<dbReference type="Proteomes" id="UP000054047">
    <property type="component" value="Unassembled WGS sequence"/>
</dbReference>
<name>A0A0C2DXD7_9BILA</name>
<dbReference type="PROSITE" id="PS50105">
    <property type="entry name" value="SAM_DOMAIN"/>
    <property type="match status" value="1"/>
</dbReference>
<dbReference type="CDD" id="cd09515">
    <property type="entry name" value="SAM_SGMS1-like"/>
    <property type="match status" value="1"/>
</dbReference>
<dbReference type="SUPFAM" id="SSF47769">
    <property type="entry name" value="SAM/Pointed domain"/>
    <property type="match status" value="1"/>
</dbReference>
<dbReference type="AlphaFoldDB" id="A0A0C2DXD7"/>
<keyword evidence="6" id="KW-1133">Transmembrane helix</keyword>
<organism evidence="10 11">
    <name type="scientific">Ancylostoma duodenale</name>
    <dbReference type="NCBI Taxonomy" id="51022"/>
    <lineage>
        <taxon>Eukaryota</taxon>
        <taxon>Metazoa</taxon>
        <taxon>Ecdysozoa</taxon>
        <taxon>Nematoda</taxon>
        <taxon>Chromadorea</taxon>
        <taxon>Rhabditida</taxon>
        <taxon>Rhabditina</taxon>
        <taxon>Rhabditomorpha</taxon>
        <taxon>Strongyloidea</taxon>
        <taxon>Ancylostomatidae</taxon>
        <taxon>Ancylostomatinae</taxon>
        <taxon>Ancylostoma</taxon>
    </lineage>
</organism>
<dbReference type="OrthoDB" id="5875191at2759"/>
<dbReference type="Pfam" id="PF00536">
    <property type="entry name" value="SAM_1"/>
    <property type="match status" value="1"/>
</dbReference>
<keyword evidence="3" id="KW-0808">Transferase</keyword>
<evidence type="ECO:0000256" key="2">
    <source>
        <dbReference type="ARBA" id="ARBA00005441"/>
    </source>
</evidence>
<gene>
    <name evidence="10" type="ORF">ANCDUO_02063</name>
</gene>
<keyword evidence="5" id="KW-0746">Sphingolipid metabolism</keyword>
<evidence type="ECO:0000259" key="9">
    <source>
        <dbReference type="PROSITE" id="PS50105"/>
    </source>
</evidence>
<dbReference type="GO" id="GO:0046467">
    <property type="term" value="P:membrane lipid biosynthetic process"/>
    <property type="evidence" value="ECO:0007669"/>
    <property type="project" value="UniProtKB-ARBA"/>
</dbReference>
<comment type="similarity">
    <text evidence="2">Belongs to the sphingomyelin synthase family.</text>
</comment>
<dbReference type="FunFam" id="1.10.150.50:FF:000037">
    <property type="entry name" value="sphingomyelin synthase-related protein 1 isoform X1"/>
    <property type="match status" value="1"/>
</dbReference>
<dbReference type="GO" id="GO:0006672">
    <property type="term" value="P:ceramide metabolic process"/>
    <property type="evidence" value="ECO:0007669"/>
    <property type="project" value="UniProtKB-ARBA"/>
</dbReference>
<keyword evidence="11" id="KW-1185">Reference proteome</keyword>
<keyword evidence="7" id="KW-0443">Lipid metabolism</keyword>
<dbReference type="GO" id="GO:0016020">
    <property type="term" value="C:membrane"/>
    <property type="evidence" value="ECO:0007669"/>
    <property type="project" value="UniProtKB-SubCell"/>
</dbReference>
<evidence type="ECO:0000256" key="6">
    <source>
        <dbReference type="ARBA" id="ARBA00022989"/>
    </source>
</evidence>
<dbReference type="GO" id="GO:0016740">
    <property type="term" value="F:transferase activity"/>
    <property type="evidence" value="ECO:0007669"/>
    <property type="project" value="UniProtKB-KW"/>
</dbReference>
<evidence type="ECO:0000313" key="11">
    <source>
        <dbReference type="Proteomes" id="UP000054047"/>
    </source>
</evidence>
<evidence type="ECO:0000313" key="10">
    <source>
        <dbReference type="EMBL" id="KIH67607.1"/>
    </source>
</evidence>
<sequence length="167" mass="18734">MVRKAIRSPLVANAADTAMPSEVFEWTTKDVSIWLHNAGFHQYADLFAVQHKIDGATLLMLSEIDLRDPPLQIKCLGDIKRLGRAIYDLKNSHINSMQTSPRVSESASQDDVLLCVEYDQRRKMSISGEDVFVRTKQSAIIAWHDKHGGSGPQSSSNILNFSSRMFD</sequence>
<dbReference type="EMBL" id="KN726634">
    <property type="protein sequence ID" value="KIH67607.1"/>
    <property type="molecule type" value="Genomic_DNA"/>
</dbReference>
<evidence type="ECO:0000256" key="5">
    <source>
        <dbReference type="ARBA" id="ARBA00022919"/>
    </source>
</evidence>
<accession>A0A0C2DXD7</accession>
<dbReference type="SMART" id="SM00454">
    <property type="entry name" value="SAM"/>
    <property type="match status" value="1"/>
</dbReference>
<dbReference type="GO" id="GO:0043604">
    <property type="term" value="P:amide biosynthetic process"/>
    <property type="evidence" value="ECO:0007669"/>
    <property type="project" value="UniProtKB-ARBA"/>
</dbReference>
<proteinExistence type="inferred from homology"/>
<dbReference type="InterPro" id="IPR001660">
    <property type="entry name" value="SAM"/>
</dbReference>
<dbReference type="Gene3D" id="1.10.150.50">
    <property type="entry name" value="Transcription Factor, Ets-1"/>
    <property type="match status" value="1"/>
</dbReference>
<evidence type="ECO:0000256" key="7">
    <source>
        <dbReference type="ARBA" id="ARBA00023098"/>
    </source>
</evidence>
<evidence type="ECO:0000256" key="3">
    <source>
        <dbReference type="ARBA" id="ARBA00022679"/>
    </source>
</evidence>
<keyword evidence="8" id="KW-0472">Membrane</keyword>
<dbReference type="InterPro" id="IPR013761">
    <property type="entry name" value="SAM/pointed_sf"/>
</dbReference>
<evidence type="ECO:0000256" key="1">
    <source>
        <dbReference type="ARBA" id="ARBA00004141"/>
    </source>
</evidence>
<protein>
    <recommendedName>
        <fullName evidence="9">SAM domain-containing protein</fullName>
    </recommendedName>
</protein>